<dbReference type="AlphaFoldDB" id="A0A5E7UHY4"/>
<dbReference type="EMBL" id="CABVHU010000028">
    <property type="protein sequence ID" value="VVO44127.1"/>
    <property type="molecule type" value="Genomic_DNA"/>
</dbReference>
<evidence type="ECO:0000313" key="2">
    <source>
        <dbReference type="Proteomes" id="UP000409037"/>
    </source>
</evidence>
<sequence length="80" mass="9133">MQNIKAQFKGGRMNDSHELLTDSGTLVLWVDKDTSDNIPIQARRRDDTLSDGRHINTALRHELSDPLRRKALLHSRDDIG</sequence>
<gene>
    <name evidence="1" type="ORF">PS833_06333</name>
</gene>
<protein>
    <submittedName>
        <fullName evidence="1">Uncharacterized protein</fullName>
    </submittedName>
</protein>
<organism evidence="1 2">
    <name type="scientific">Pseudomonas fluorescens</name>
    <dbReference type="NCBI Taxonomy" id="294"/>
    <lineage>
        <taxon>Bacteria</taxon>
        <taxon>Pseudomonadati</taxon>
        <taxon>Pseudomonadota</taxon>
        <taxon>Gammaproteobacteria</taxon>
        <taxon>Pseudomonadales</taxon>
        <taxon>Pseudomonadaceae</taxon>
        <taxon>Pseudomonas</taxon>
    </lineage>
</organism>
<proteinExistence type="predicted"/>
<dbReference type="Proteomes" id="UP000409037">
    <property type="component" value="Unassembled WGS sequence"/>
</dbReference>
<accession>A0A5E7UHY4</accession>
<name>A0A5E7UHY4_PSEFL</name>
<reference evidence="1 2" key="1">
    <citation type="submission" date="2019-09" db="EMBL/GenBank/DDBJ databases">
        <authorList>
            <person name="Chandra G."/>
            <person name="Truman W A."/>
        </authorList>
    </citation>
    <scope>NUCLEOTIDE SEQUENCE [LARGE SCALE GENOMIC DNA]</scope>
    <source>
        <strain evidence="1">PS833</strain>
    </source>
</reference>
<evidence type="ECO:0000313" key="1">
    <source>
        <dbReference type="EMBL" id="VVO44127.1"/>
    </source>
</evidence>